<feature type="transmembrane region" description="Helical" evidence="9">
    <location>
        <begin position="99"/>
        <end position="120"/>
    </location>
</feature>
<evidence type="ECO:0000256" key="2">
    <source>
        <dbReference type="ARBA" id="ARBA00022448"/>
    </source>
</evidence>
<keyword evidence="7 9" id="KW-0472">Membrane</keyword>
<evidence type="ECO:0000256" key="6">
    <source>
        <dbReference type="ARBA" id="ARBA00022989"/>
    </source>
</evidence>
<feature type="transmembrane region" description="Helical" evidence="9">
    <location>
        <begin position="158"/>
        <end position="180"/>
    </location>
</feature>
<comment type="caution">
    <text evidence="11">The sequence shown here is derived from an EMBL/GenBank/DDBJ whole genome shotgun (WGS) entry which is preliminary data.</text>
</comment>
<comment type="similarity">
    <text evidence="8 9">Belongs to the TRAP transporter small permease family.</text>
</comment>
<accession>A0A2T6BIE1</accession>
<name>A0A2T6BIE1_9RHOB</name>
<evidence type="ECO:0000256" key="8">
    <source>
        <dbReference type="ARBA" id="ARBA00038436"/>
    </source>
</evidence>
<evidence type="ECO:0000259" key="10">
    <source>
        <dbReference type="Pfam" id="PF04290"/>
    </source>
</evidence>
<keyword evidence="4 9" id="KW-0997">Cell inner membrane</keyword>
<dbReference type="InterPro" id="IPR055348">
    <property type="entry name" value="DctQ"/>
</dbReference>
<dbReference type="OrthoDB" id="6183232at2"/>
<protein>
    <recommendedName>
        <fullName evidence="9">TRAP transporter small permease protein</fullName>
    </recommendedName>
</protein>
<evidence type="ECO:0000256" key="9">
    <source>
        <dbReference type="RuleBase" id="RU369079"/>
    </source>
</evidence>
<keyword evidence="3" id="KW-1003">Cell membrane</keyword>
<keyword evidence="6 9" id="KW-1133">Transmembrane helix</keyword>
<sequence>MALAPQLEARIGRSLEAVCRWLAFGGGLILVAAAAITVASIIGRALLSFGLGPIKGDFELVEAGCAIAIFAFLPWCQLKRGHVTVDIVVDRMPARAKAALGLIGDMTVAVVSGLILWRIYLGFGEKFPYFSESLRGALGMGSKPFFPETTYELEMPVWIPYGLATIGATLFFVVSLYTVWRALNWVLAGHEVRP</sequence>
<dbReference type="GO" id="GO:0022857">
    <property type="term" value="F:transmembrane transporter activity"/>
    <property type="evidence" value="ECO:0007669"/>
    <property type="project" value="UniProtKB-UniRule"/>
</dbReference>
<comment type="subcellular location">
    <subcellularLocation>
        <location evidence="1 9">Cell inner membrane</location>
        <topology evidence="1 9">Multi-pass membrane protein</topology>
    </subcellularLocation>
</comment>
<dbReference type="EMBL" id="QBKS01000001">
    <property type="protein sequence ID" value="PTX55827.1"/>
    <property type="molecule type" value="Genomic_DNA"/>
</dbReference>
<comment type="function">
    <text evidence="9">Part of the tripartite ATP-independent periplasmic (TRAP) transport system.</text>
</comment>
<reference evidence="11 12" key="1">
    <citation type="submission" date="2018-04" db="EMBL/GenBank/DDBJ databases">
        <title>Genomic Encyclopedia of Archaeal and Bacterial Type Strains, Phase II (KMG-II): from individual species to whole genera.</title>
        <authorList>
            <person name="Goeker M."/>
        </authorList>
    </citation>
    <scope>NUCLEOTIDE SEQUENCE [LARGE SCALE GENOMIC DNA]</scope>
    <source>
        <strain evidence="11 12">DSM 100977</strain>
    </source>
</reference>
<dbReference type="InterPro" id="IPR007387">
    <property type="entry name" value="TRAP_DctQ"/>
</dbReference>
<evidence type="ECO:0000256" key="3">
    <source>
        <dbReference type="ARBA" id="ARBA00022475"/>
    </source>
</evidence>
<keyword evidence="5 9" id="KW-0812">Transmembrane</keyword>
<proteinExistence type="inferred from homology"/>
<dbReference type="PANTHER" id="PTHR35011">
    <property type="entry name" value="2,3-DIKETO-L-GULONATE TRAP TRANSPORTER SMALL PERMEASE PROTEIN YIAM"/>
    <property type="match status" value="1"/>
</dbReference>
<dbReference type="RefSeq" id="WP_107844079.1">
    <property type="nucleotide sequence ID" value="NZ_QBKS01000001.1"/>
</dbReference>
<dbReference type="GO" id="GO:0005886">
    <property type="term" value="C:plasma membrane"/>
    <property type="evidence" value="ECO:0007669"/>
    <property type="project" value="UniProtKB-SubCell"/>
</dbReference>
<comment type="subunit">
    <text evidence="9">The complex comprises the extracytoplasmic solute receptor protein and the two transmembrane proteins.</text>
</comment>
<feature type="transmembrane region" description="Helical" evidence="9">
    <location>
        <begin position="21"/>
        <end position="46"/>
    </location>
</feature>
<evidence type="ECO:0000313" key="11">
    <source>
        <dbReference type="EMBL" id="PTX55827.1"/>
    </source>
</evidence>
<feature type="domain" description="Tripartite ATP-independent periplasmic transporters DctQ component" evidence="10">
    <location>
        <begin position="34"/>
        <end position="183"/>
    </location>
</feature>
<organism evidence="11 12">
    <name type="scientific">Litoreibacter ponti</name>
    <dbReference type="NCBI Taxonomy" id="1510457"/>
    <lineage>
        <taxon>Bacteria</taxon>
        <taxon>Pseudomonadati</taxon>
        <taxon>Pseudomonadota</taxon>
        <taxon>Alphaproteobacteria</taxon>
        <taxon>Rhodobacterales</taxon>
        <taxon>Roseobacteraceae</taxon>
        <taxon>Litoreibacter</taxon>
    </lineage>
</organism>
<dbReference type="Proteomes" id="UP000243978">
    <property type="component" value="Unassembled WGS sequence"/>
</dbReference>
<evidence type="ECO:0000256" key="5">
    <source>
        <dbReference type="ARBA" id="ARBA00022692"/>
    </source>
</evidence>
<feature type="transmembrane region" description="Helical" evidence="9">
    <location>
        <begin position="58"/>
        <end position="78"/>
    </location>
</feature>
<keyword evidence="2 9" id="KW-0813">Transport</keyword>
<dbReference type="Pfam" id="PF04290">
    <property type="entry name" value="DctQ"/>
    <property type="match status" value="1"/>
</dbReference>
<gene>
    <name evidence="11" type="ORF">C8N43_0473</name>
</gene>
<evidence type="ECO:0000313" key="12">
    <source>
        <dbReference type="Proteomes" id="UP000243978"/>
    </source>
</evidence>
<evidence type="ECO:0000256" key="1">
    <source>
        <dbReference type="ARBA" id="ARBA00004429"/>
    </source>
</evidence>
<evidence type="ECO:0000256" key="7">
    <source>
        <dbReference type="ARBA" id="ARBA00023136"/>
    </source>
</evidence>
<dbReference type="AlphaFoldDB" id="A0A2T6BIE1"/>
<keyword evidence="12" id="KW-1185">Reference proteome</keyword>
<evidence type="ECO:0000256" key="4">
    <source>
        <dbReference type="ARBA" id="ARBA00022519"/>
    </source>
</evidence>